<feature type="coiled-coil region" evidence="1">
    <location>
        <begin position="666"/>
        <end position="700"/>
    </location>
</feature>
<gene>
    <name evidence="4" type="ORF">CR513_05473</name>
</gene>
<feature type="non-terminal residue" evidence="4">
    <location>
        <position position="1"/>
    </location>
</feature>
<feature type="region of interest" description="Disordered" evidence="2">
    <location>
        <begin position="706"/>
        <end position="729"/>
    </location>
</feature>
<evidence type="ECO:0000313" key="4">
    <source>
        <dbReference type="EMBL" id="RDY10068.1"/>
    </source>
</evidence>
<evidence type="ECO:0000256" key="2">
    <source>
        <dbReference type="SAM" id="MobiDB-lite"/>
    </source>
</evidence>
<feature type="coiled-coil region" evidence="1">
    <location>
        <begin position="555"/>
        <end position="593"/>
    </location>
</feature>
<keyword evidence="1" id="KW-0175">Coiled coil</keyword>
<sequence length="729" mass="84679">MDTTMQYQTKHWTPVAIRIPDTQLLKQTVKELRGPWRRVLEEKYGTILGLLKVEVQLDALVTLVQFYDVPLRYFTFKDFQLSPTLEEYERILGMPIEGSLVYFHKGYLPSWGAVARLLGKSEAEIVEAKKARNRVEGLPQSYLEAEMIHHQKAGNWQAVVDTLGLLIYGIILFLHLEDYIDLAAIDVFMAVKEKNENPIPPLLRDTYYTLNYCRGRQGKSLRCCVHILYLWMTALCNPGRCKTKCPVEDYKWGCIKRMTVHEWIYHLMEMIEGSVHWYPKWNERETFIASCGKSPNDPLMGTQGCSNYNPIMALRQNGYPMMTHPMMTHPSEELMTPLELHGRVMQDVGWFRKIRQAWKQVMWKGPECGARSCGATTSYKDWLRQRVERNGLPFIKVPKDVGSRPAPETSDPPIVKELEGMLRNAKAKRKALKRKLSNAISLQVKTKEEVLKERRLHMQASQEAHRERELRVKIGECLKVADREMCLRREEKDQAISEKESLKEALKSAKRKEVELKGQLYGLRERLDLQHEELLKVQSHKEAVEAKENLALCELAEERKTAEEKEQKIRGVMAELLEEVIDKQSQYQELSIQTEMKTQSLKEEADYWKDRYNKTVWLANQALEELPHGLRAAKAMINPLTTPLEISEFLDTRTNVLHPYGTHPKSRQMENVVEALEQRNKELRSEMAQMKEQMSKILELLTRGPPHTQNTADYPHGYTPPPVWNAQEE</sequence>
<keyword evidence="5" id="KW-1185">Reference proteome</keyword>
<dbReference type="InterPro" id="IPR056647">
    <property type="entry name" value="DUF7745"/>
</dbReference>
<name>A0A371I4U3_MUCPR</name>
<feature type="coiled-coil region" evidence="1">
    <location>
        <begin position="415"/>
        <end position="442"/>
    </location>
</feature>
<reference evidence="4" key="1">
    <citation type="submission" date="2018-05" db="EMBL/GenBank/DDBJ databases">
        <title>Draft genome of Mucuna pruriens seed.</title>
        <authorList>
            <person name="Nnadi N.E."/>
            <person name="Vos R."/>
            <person name="Hasami M.H."/>
            <person name="Devisetty U.K."/>
            <person name="Aguiy J.C."/>
        </authorList>
    </citation>
    <scope>NUCLEOTIDE SEQUENCE [LARGE SCALE GENOMIC DNA]</scope>
    <source>
        <strain evidence="4">JCA_2017</strain>
    </source>
</reference>
<dbReference type="EMBL" id="QJKJ01000920">
    <property type="protein sequence ID" value="RDY10068.1"/>
    <property type="molecule type" value="Genomic_DNA"/>
</dbReference>
<protein>
    <recommendedName>
        <fullName evidence="3">DUF7745 domain-containing protein</fullName>
    </recommendedName>
</protein>
<proteinExistence type="predicted"/>
<dbReference type="PANTHER" id="PTHR48154">
    <property type="entry name" value="PROTEIN, PUTATIVE-RELATED"/>
    <property type="match status" value="1"/>
</dbReference>
<evidence type="ECO:0000313" key="5">
    <source>
        <dbReference type="Proteomes" id="UP000257109"/>
    </source>
</evidence>
<dbReference type="Proteomes" id="UP000257109">
    <property type="component" value="Unassembled WGS sequence"/>
</dbReference>
<accession>A0A371I4U3</accession>
<feature type="coiled-coil region" evidence="1">
    <location>
        <begin position="492"/>
        <end position="519"/>
    </location>
</feature>
<comment type="caution">
    <text evidence="4">The sequence shown here is derived from an EMBL/GenBank/DDBJ whole genome shotgun (WGS) entry which is preliminary data.</text>
</comment>
<organism evidence="4 5">
    <name type="scientific">Mucuna pruriens</name>
    <name type="common">Velvet bean</name>
    <name type="synonym">Dolichos pruriens</name>
    <dbReference type="NCBI Taxonomy" id="157652"/>
    <lineage>
        <taxon>Eukaryota</taxon>
        <taxon>Viridiplantae</taxon>
        <taxon>Streptophyta</taxon>
        <taxon>Embryophyta</taxon>
        <taxon>Tracheophyta</taxon>
        <taxon>Spermatophyta</taxon>
        <taxon>Magnoliopsida</taxon>
        <taxon>eudicotyledons</taxon>
        <taxon>Gunneridae</taxon>
        <taxon>Pentapetalae</taxon>
        <taxon>rosids</taxon>
        <taxon>fabids</taxon>
        <taxon>Fabales</taxon>
        <taxon>Fabaceae</taxon>
        <taxon>Papilionoideae</taxon>
        <taxon>50 kb inversion clade</taxon>
        <taxon>NPAAA clade</taxon>
        <taxon>indigoferoid/millettioid clade</taxon>
        <taxon>Phaseoleae</taxon>
        <taxon>Mucuna</taxon>
    </lineage>
</organism>
<dbReference type="AlphaFoldDB" id="A0A371I4U3"/>
<dbReference type="Pfam" id="PF24924">
    <property type="entry name" value="DUF7745"/>
    <property type="match status" value="1"/>
</dbReference>
<evidence type="ECO:0000256" key="1">
    <source>
        <dbReference type="SAM" id="Coils"/>
    </source>
</evidence>
<dbReference type="PANTHER" id="PTHR48154:SF1">
    <property type="entry name" value="PROTEIN, PUTATIVE-RELATED"/>
    <property type="match status" value="1"/>
</dbReference>
<evidence type="ECO:0000259" key="3">
    <source>
        <dbReference type="Pfam" id="PF24924"/>
    </source>
</evidence>
<feature type="domain" description="DUF7745" evidence="3">
    <location>
        <begin position="32"/>
        <end position="388"/>
    </location>
</feature>